<dbReference type="PANTHER" id="PTHR22845">
    <property type="entry name" value="APOPTOTIC PROTEASE-ACTIVATING FACTOR 1"/>
    <property type="match status" value="1"/>
</dbReference>
<dbReference type="InParanoid" id="B3S9I3"/>
<dbReference type="CTD" id="6758071"/>
<dbReference type="KEGG" id="tad:TRIADDRAFT_60918"/>
<evidence type="ECO:0000259" key="3">
    <source>
        <dbReference type="Pfam" id="PF17908"/>
    </source>
</evidence>
<feature type="coiled-coil region" evidence="2">
    <location>
        <begin position="92"/>
        <end position="119"/>
    </location>
</feature>
<evidence type="ECO:0000256" key="2">
    <source>
        <dbReference type="SAM" id="Coils"/>
    </source>
</evidence>
<evidence type="ECO:0000313" key="4">
    <source>
        <dbReference type="EMBL" id="EDV20702.1"/>
    </source>
</evidence>
<dbReference type="GeneID" id="6758071"/>
<accession>B3S9I3</accession>
<dbReference type="InterPro" id="IPR041452">
    <property type="entry name" value="APAF1_C"/>
</dbReference>
<dbReference type="RefSeq" id="XP_002116902.1">
    <property type="nucleotide sequence ID" value="XM_002116866.1"/>
</dbReference>
<keyword evidence="2" id="KW-0175">Coiled coil</keyword>
<dbReference type="HOGENOM" id="CLU_351380_0_0_1"/>
<feature type="domain" description="APAF-1 helical" evidence="3">
    <location>
        <begin position="14"/>
        <end position="154"/>
    </location>
</feature>
<name>B3S9I3_TRIAD</name>
<dbReference type="EMBL" id="DS985258">
    <property type="protein sequence ID" value="EDV20702.1"/>
    <property type="molecule type" value="Genomic_DNA"/>
</dbReference>
<evidence type="ECO:0000256" key="1">
    <source>
        <dbReference type="ARBA" id="ARBA00022737"/>
    </source>
</evidence>
<dbReference type="PANTHER" id="PTHR22845:SF5">
    <property type="entry name" value="APOPTOTIC PROTEASE-ACTIVATING FACTOR 1"/>
    <property type="match status" value="1"/>
</dbReference>
<dbReference type="AlphaFoldDB" id="B3S9I3"/>
<keyword evidence="1" id="KW-0677">Repeat</keyword>
<dbReference type="Proteomes" id="UP000009022">
    <property type="component" value="Unassembled WGS sequence"/>
</dbReference>
<gene>
    <name evidence="4" type="ORF">TRIADDRAFT_60918</name>
</gene>
<organism evidence="4 5">
    <name type="scientific">Trichoplax adhaerens</name>
    <name type="common">Trichoplax reptans</name>
    <dbReference type="NCBI Taxonomy" id="10228"/>
    <lineage>
        <taxon>Eukaryota</taxon>
        <taxon>Metazoa</taxon>
        <taxon>Placozoa</taxon>
        <taxon>Uniplacotomia</taxon>
        <taxon>Trichoplacea</taxon>
        <taxon>Trichoplacidae</taxon>
        <taxon>Trichoplax</taxon>
    </lineage>
</organism>
<dbReference type="PhylomeDB" id="B3S9I3"/>
<dbReference type="SUPFAM" id="SSF82171">
    <property type="entry name" value="DPP6 N-terminal domain-like"/>
    <property type="match status" value="1"/>
</dbReference>
<dbReference type="Gene3D" id="1.25.40.370">
    <property type="match status" value="1"/>
</dbReference>
<proteinExistence type="predicted"/>
<dbReference type="Pfam" id="PF17908">
    <property type="entry name" value="APAF1_C"/>
    <property type="match status" value="1"/>
</dbReference>
<keyword evidence="5" id="KW-1185">Reference proteome</keyword>
<evidence type="ECO:0000313" key="5">
    <source>
        <dbReference type="Proteomes" id="UP000009022"/>
    </source>
</evidence>
<sequence>MTYFQDLPWSKRKALNQLLIRYYMRLYNTKYPDTSQCNIYFYKNFIKHAIQAEDYQSIETILLDFNWITAKLRQIKNLHDLRIDLQEYIGYLESKKVNNEKLEERCDKMKHLLDLYLRNESFLDIDKMDFVQFLLISAKPNSWIMQRALVIAEKNTKCGLGPYWKISSHQSANIPTWIESRTMVSHSGSLLPSCSSSRSEHLLLAFGCNKEDIPNQRVHVKNYESSRKVINCKIENQHTQVTDIKISSDGKFLAFSFEEIKGGKKAKPAIEWIVYNLIMEEKLRFVNSKSRKLSKTNFSNLEFSSDITNRPFLLTISNRRKEADIWKITENEIQSTNKSMSCEDEIEYCKFFGSSDNILVCQRNYDRLKFNKNEDGNWINRLLSWMKLNSRLPECRIEVWQLENWHCHRLWDVPALIQRFDDNKYRCTRYVDSSSYLYHVEYINGEIPVLLMAYSDVIGFLDIEGQNGDTIIIDMTEQFEDVFQPIYCTAKAIDDMIITDDYQYLAIHKGHNIDILEVHHLMSMPQSHHFFIVNQTKTQSLFRYDLEDKKLNWIVPQNKVIVGDRLAMKNSSNIELLDSSCCYIFDVPHVTKLYGDKKNKKLKLEIYQGKNLELISCSYLEQPYHAKWSYKCYMFDDLQLIVVIQWHACNQLDCLPNLAELHHHFAIIQLCHLKGMPDVVRKMQQILSHKGTAANTRIESARYRKSDHKLIFILTITDQDDHINQFAVIILKCVDQDEMPYCFEEPTYYEDMKILFSNIHNLVMYQRISSFKHVIQQTLDTVVQSDYSTNFFLFDRQKLQFQWYKIQDNLIKFKLFKLSSDGINIWTKESICKIVLPTDELSDDCHVLFCKWDASTFIKIFGDELAEKLEGCDDKWKECVVIEKGVDIRMIDIRRKKLLLRGFKNTLEGYNQQLLLLSGCYIWPKNYLTVVDSKSCQVLQSAQIDYLFMKGNDEQSMFICKGNYHQYSIIQTIS</sequence>
<protein>
    <recommendedName>
        <fullName evidence="3">APAF-1 helical domain-containing protein</fullName>
    </recommendedName>
</protein>
<reference evidence="4 5" key="1">
    <citation type="journal article" date="2008" name="Nature">
        <title>The Trichoplax genome and the nature of placozoans.</title>
        <authorList>
            <person name="Srivastava M."/>
            <person name="Begovic E."/>
            <person name="Chapman J."/>
            <person name="Putnam N.H."/>
            <person name="Hellsten U."/>
            <person name="Kawashima T."/>
            <person name="Kuo A."/>
            <person name="Mitros T."/>
            <person name="Salamov A."/>
            <person name="Carpenter M.L."/>
            <person name="Signorovitch A.Y."/>
            <person name="Moreno M.A."/>
            <person name="Kamm K."/>
            <person name="Grimwood J."/>
            <person name="Schmutz J."/>
            <person name="Shapiro H."/>
            <person name="Grigoriev I.V."/>
            <person name="Buss L.W."/>
            <person name="Schierwater B."/>
            <person name="Dellaporta S.L."/>
            <person name="Rokhsar D.S."/>
        </authorList>
    </citation>
    <scope>NUCLEOTIDE SEQUENCE [LARGE SCALE GENOMIC DNA]</scope>
    <source>
        <strain evidence="4 5">Grell-BS-1999</strain>
    </source>
</reference>